<dbReference type="SUPFAM" id="SSF103473">
    <property type="entry name" value="MFS general substrate transporter"/>
    <property type="match status" value="1"/>
</dbReference>
<evidence type="ECO:0000256" key="4">
    <source>
        <dbReference type="ARBA" id="ARBA00022597"/>
    </source>
</evidence>
<evidence type="ECO:0000259" key="10">
    <source>
        <dbReference type="PROSITE" id="PS50850"/>
    </source>
</evidence>
<comment type="subcellular location">
    <subcellularLocation>
        <location evidence="1">Cell membrane</location>
        <topology evidence="1">Multi-pass membrane protein</topology>
    </subcellularLocation>
</comment>
<dbReference type="PROSITE" id="PS00217">
    <property type="entry name" value="SUGAR_TRANSPORT_2"/>
    <property type="match status" value="1"/>
</dbReference>
<evidence type="ECO:0000256" key="8">
    <source>
        <dbReference type="ARBA" id="ARBA00023180"/>
    </source>
</evidence>
<feature type="transmembrane region" description="Helical" evidence="9">
    <location>
        <begin position="85"/>
        <end position="106"/>
    </location>
</feature>
<dbReference type="PANTHER" id="PTHR48021:SF46">
    <property type="entry name" value="MAJOR FACILITATOR SUPERFAMILY (MFS) PROFILE DOMAIN-CONTAINING PROTEIN"/>
    <property type="match status" value="1"/>
</dbReference>
<evidence type="ECO:0000256" key="5">
    <source>
        <dbReference type="ARBA" id="ARBA00022692"/>
    </source>
</evidence>
<dbReference type="PROSITE" id="PS50850">
    <property type="entry name" value="MFS"/>
    <property type="match status" value="1"/>
</dbReference>
<feature type="transmembrane region" description="Helical" evidence="9">
    <location>
        <begin position="265"/>
        <end position="284"/>
    </location>
</feature>
<keyword evidence="2" id="KW-0813">Transport</keyword>
<evidence type="ECO:0000256" key="2">
    <source>
        <dbReference type="ARBA" id="ARBA00022448"/>
    </source>
</evidence>
<dbReference type="PANTHER" id="PTHR48021">
    <property type="match status" value="1"/>
</dbReference>
<keyword evidence="12" id="KW-1185">Reference proteome</keyword>
<dbReference type="Proteomes" id="UP001162162">
    <property type="component" value="Unassembled WGS sequence"/>
</dbReference>
<name>A0AAV8ZE20_9CUCU</name>
<keyword evidence="6 9" id="KW-1133">Transmembrane helix</keyword>
<evidence type="ECO:0000256" key="1">
    <source>
        <dbReference type="ARBA" id="ARBA00004651"/>
    </source>
</evidence>
<dbReference type="AlphaFoldDB" id="A0AAV8ZE20"/>
<proteinExistence type="predicted"/>
<feature type="transmembrane region" description="Helical" evidence="9">
    <location>
        <begin position="61"/>
        <end position="79"/>
    </location>
</feature>
<dbReference type="EMBL" id="JAPWTK010000002">
    <property type="protein sequence ID" value="KAJ8962535.1"/>
    <property type="molecule type" value="Genomic_DNA"/>
</dbReference>
<keyword evidence="8" id="KW-0325">Glycoprotein</keyword>
<keyword evidence="7 9" id="KW-0472">Membrane</keyword>
<feature type="transmembrane region" description="Helical" evidence="9">
    <location>
        <begin position="31"/>
        <end position="49"/>
    </location>
</feature>
<accession>A0AAV8ZE20</accession>
<dbReference type="PRINTS" id="PR00171">
    <property type="entry name" value="SUGRTRNSPORT"/>
</dbReference>
<keyword evidence="4" id="KW-0762">Sugar transport</keyword>
<feature type="transmembrane region" description="Helical" evidence="9">
    <location>
        <begin position="360"/>
        <end position="381"/>
    </location>
</feature>
<dbReference type="Pfam" id="PF00083">
    <property type="entry name" value="Sugar_tr"/>
    <property type="match status" value="1"/>
</dbReference>
<keyword evidence="5 9" id="KW-0812">Transmembrane</keyword>
<feature type="transmembrane region" description="Helical" evidence="9">
    <location>
        <begin position="291"/>
        <end position="308"/>
    </location>
</feature>
<feature type="domain" description="Major facilitator superfamily (MFS) profile" evidence="10">
    <location>
        <begin position="1"/>
        <end position="413"/>
    </location>
</feature>
<comment type="caution">
    <text evidence="11">The sequence shown here is derived from an EMBL/GenBank/DDBJ whole genome shotgun (WGS) entry which is preliminary data.</text>
</comment>
<sequence>MTAGSLFSWSSPFIVKIINDKENYNITEEEASYFTVIPPLTMTVSTFLLSRLNDIIGRKPTMILLAVPYSMAFVLAAVAKNIWMFYASRMLAGIGDGLVFSTVPIYVGEVSTPKVRGVWGNALTFAIYLGQLLINIIGSYCSVAVSSYICISVPIAFVILSFYIPDSPYFYIMKGRFDEAKNALRKLRGVEDVEEVFLQLKSDVHRQMSETGTWKDLFYIDSNRRALFAGIFLRASQQFAGISAFAVYTQYIFAKSGGDLSAEVSSIILFGAVCIFNVVGAYTLDIFGRRKSYVVSIFFLWEALYFFVEQFDVGIDVSSLNWVPLTGMLFYVVFYSVGIGIVPTLMLGELFSASIKSKGLAILSIIFGLIVCAITKLFHVMVTNFGLYSPFLLFSVGCLISTVLALYLVPETTGKTLEEIQQSLKGNKKTKLSVIEVR</sequence>
<evidence type="ECO:0000313" key="12">
    <source>
        <dbReference type="Proteomes" id="UP001162162"/>
    </source>
</evidence>
<dbReference type="Gene3D" id="1.20.1250.20">
    <property type="entry name" value="MFS general substrate transporter like domains"/>
    <property type="match status" value="1"/>
</dbReference>
<dbReference type="InterPro" id="IPR020846">
    <property type="entry name" value="MFS_dom"/>
</dbReference>
<evidence type="ECO:0000256" key="6">
    <source>
        <dbReference type="ARBA" id="ARBA00022989"/>
    </source>
</evidence>
<dbReference type="PROSITE" id="PS00216">
    <property type="entry name" value="SUGAR_TRANSPORT_1"/>
    <property type="match status" value="1"/>
</dbReference>
<dbReference type="GO" id="GO:0022857">
    <property type="term" value="F:transmembrane transporter activity"/>
    <property type="evidence" value="ECO:0007669"/>
    <property type="project" value="InterPro"/>
</dbReference>
<dbReference type="InterPro" id="IPR005829">
    <property type="entry name" value="Sugar_transporter_CS"/>
</dbReference>
<feature type="transmembrane region" description="Helical" evidence="9">
    <location>
        <begin position="118"/>
        <end position="137"/>
    </location>
</feature>
<dbReference type="InterPro" id="IPR050549">
    <property type="entry name" value="MFS_Trehalose_Transporter"/>
</dbReference>
<feature type="transmembrane region" description="Helical" evidence="9">
    <location>
        <begin position="387"/>
        <end position="409"/>
    </location>
</feature>
<protein>
    <recommendedName>
        <fullName evidence="10">Major facilitator superfamily (MFS) profile domain-containing protein</fullName>
    </recommendedName>
</protein>
<feature type="transmembrane region" description="Helical" evidence="9">
    <location>
        <begin position="328"/>
        <end position="348"/>
    </location>
</feature>
<evidence type="ECO:0000256" key="7">
    <source>
        <dbReference type="ARBA" id="ARBA00023136"/>
    </source>
</evidence>
<dbReference type="InterPro" id="IPR036259">
    <property type="entry name" value="MFS_trans_sf"/>
</dbReference>
<evidence type="ECO:0000313" key="11">
    <source>
        <dbReference type="EMBL" id="KAJ8962535.1"/>
    </source>
</evidence>
<gene>
    <name evidence="11" type="ORF">NQ318_000927</name>
</gene>
<keyword evidence="3" id="KW-1003">Cell membrane</keyword>
<organism evidence="11 12">
    <name type="scientific">Aromia moschata</name>
    <dbReference type="NCBI Taxonomy" id="1265417"/>
    <lineage>
        <taxon>Eukaryota</taxon>
        <taxon>Metazoa</taxon>
        <taxon>Ecdysozoa</taxon>
        <taxon>Arthropoda</taxon>
        <taxon>Hexapoda</taxon>
        <taxon>Insecta</taxon>
        <taxon>Pterygota</taxon>
        <taxon>Neoptera</taxon>
        <taxon>Endopterygota</taxon>
        <taxon>Coleoptera</taxon>
        <taxon>Polyphaga</taxon>
        <taxon>Cucujiformia</taxon>
        <taxon>Chrysomeloidea</taxon>
        <taxon>Cerambycidae</taxon>
        <taxon>Cerambycinae</taxon>
        <taxon>Callichromatini</taxon>
        <taxon>Aromia</taxon>
    </lineage>
</organism>
<reference evidence="11" key="1">
    <citation type="journal article" date="2023" name="Insect Mol. Biol.">
        <title>Genome sequencing provides insights into the evolution of gene families encoding plant cell wall-degrading enzymes in longhorned beetles.</title>
        <authorList>
            <person name="Shin N.R."/>
            <person name="Okamura Y."/>
            <person name="Kirsch R."/>
            <person name="Pauchet Y."/>
        </authorList>
    </citation>
    <scope>NUCLEOTIDE SEQUENCE</scope>
    <source>
        <strain evidence="11">AMC_N1</strain>
    </source>
</reference>
<dbReference type="InterPro" id="IPR005828">
    <property type="entry name" value="MFS_sugar_transport-like"/>
</dbReference>
<dbReference type="InterPro" id="IPR003663">
    <property type="entry name" value="Sugar/inositol_transpt"/>
</dbReference>
<dbReference type="GO" id="GO:0005886">
    <property type="term" value="C:plasma membrane"/>
    <property type="evidence" value="ECO:0007669"/>
    <property type="project" value="UniProtKB-SubCell"/>
</dbReference>
<evidence type="ECO:0000256" key="9">
    <source>
        <dbReference type="SAM" id="Phobius"/>
    </source>
</evidence>
<evidence type="ECO:0000256" key="3">
    <source>
        <dbReference type="ARBA" id="ARBA00022475"/>
    </source>
</evidence>
<dbReference type="FunFam" id="1.20.1250.20:FF:000218">
    <property type="entry name" value="facilitated trehalose transporter Tret1"/>
    <property type="match status" value="1"/>
</dbReference>
<feature type="transmembrane region" description="Helical" evidence="9">
    <location>
        <begin position="231"/>
        <end position="253"/>
    </location>
</feature>
<feature type="transmembrane region" description="Helical" evidence="9">
    <location>
        <begin position="143"/>
        <end position="164"/>
    </location>
</feature>